<feature type="compositionally biased region" description="Low complexity" evidence="1">
    <location>
        <begin position="1103"/>
        <end position="1125"/>
    </location>
</feature>
<dbReference type="VEuPathDB" id="TriTrypDB:LmjF.10.0900"/>
<feature type="region of interest" description="Disordered" evidence="1">
    <location>
        <begin position="264"/>
        <end position="283"/>
    </location>
</feature>
<feature type="region of interest" description="Disordered" evidence="1">
    <location>
        <begin position="357"/>
        <end position="390"/>
    </location>
</feature>
<feature type="region of interest" description="Disordered" evidence="1">
    <location>
        <begin position="76"/>
        <end position="100"/>
    </location>
</feature>
<protein>
    <submittedName>
        <fullName evidence="2">Uncharacterized protein</fullName>
    </submittedName>
</protein>
<reference evidence="2 3" key="2">
    <citation type="journal article" date="2011" name="Genome Res.">
        <title>Chromosome and gene copy number variation allow major structural change between species and strains of Leishmania.</title>
        <authorList>
            <person name="Rogers M.B."/>
            <person name="Hilley J.D."/>
            <person name="Dickens N.J."/>
            <person name="Wilkes J."/>
            <person name="Bates P.A."/>
            <person name="Depledge D.P."/>
            <person name="Harris D."/>
            <person name="Her Y."/>
            <person name="Herzyk P."/>
            <person name="Imamura H."/>
            <person name="Otto T.D."/>
            <person name="Sanders M."/>
            <person name="Seeger K."/>
            <person name="Dujardin J.C."/>
            <person name="Berriman M."/>
            <person name="Smith D.F."/>
            <person name="Hertz-Fowler C."/>
            <person name="Mottram J.C."/>
        </authorList>
    </citation>
    <scope>NUCLEOTIDE SEQUENCE [LARGE SCALE GENOMIC DNA]</scope>
    <source>
        <strain evidence="3">MHOM/IL/81/Friedlin</strain>
    </source>
</reference>
<dbReference type="HOGENOM" id="CLU_239098_0_0_1"/>
<feature type="compositionally biased region" description="Low complexity" evidence="1">
    <location>
        <begin position="846"/>
        <end position="855"/>
    </location>
</feature>
<dbReference type="InterPro" id="IPR000048">
    <property type="entry name" value="IQ_motif_EF-hand-BS"/>
</dbReference>
<accession>Q4QHC4</accession>
<evidence type="ECO:0000256" key="1">
    <source>
        <dbReference type="SAM" id="MobiDB-lite"/>
    </source>
</evidence>
<dbReference type="GeneID" id="5649693"/>
<dbReference type="STRING" id="5664.Q4QHC4"/>
<feature type="region of interest" description="Disordered" evidence="1">
    <location>
        <begin position="108"/>
        <end position="127"/>
    </location>
</feature>
<feature type="compositionally biased region" description="Basic residues" evidence="1">
    <location>
        <begin position="170"/>
        <end position="181"/>
    </location>
</feature>
<gene>
    <name evidence="2" type="ORF">LMJF_10_0900</name>
</gene>
<dbReference type="EMBL" id="FR796406">
    <property type="protein sequence ID" value="CAJ02856.1"/>
    <property type="molecule type" value="Genomic_DNA"/>
</dbReference>
<proteinExistence type="predicted"/>
<dbReference type="eggNOG" id="ENOG502RXM8">
    <property type="taxonomic scope" value="Eukaryota"/>
</dbReference>
<evidence type="ECO:0000313" key="3">
    <source>
        <dbReference type="Proteomes" id="UP000000542"/>
    </source>
</evidence>
<feature type="region of interest" description="Disordered" evidence="1">
    <location>
        <begin position="994"/>
        <end position="1126"/>
    </location>
</feature>
<dbReference type="VEuPathDB" id="TriTrypDB:LMJSD75_100015400"/>
<feature type="compositionally biased region" description="Low complexity" evidence="1">
    <location>
        <begin position="821"/>
        <end position="833"/>
    </location>
</feature>
<dbReference type="OMA" id="ACNEVQL"/>
<dbReference type="KEGG" id="lma:LMJF_10_0900"/>
<organism evidence="2 3">
    <name type="scientific">Leishmania major</name>
    <dbReference type="NCBI Taxonomy" id="5664"/>
    <lineage>
        <taxon>Eukaryota</taxon>
        <taxon>Discoba</taxon>
        <taxon>Euglenozoa</taxon>
        <taxon>Kinetoplastea</taxon>
        <taxon>Metakinetoplastina</taxon>
        <taxon>Trypanosomatida</taxon>
        <taxon>Trypanosomatidae</taxon>
        <taxon>Leishmaniinae</taxon>
        <taxon>Leishmania</taxon>
    </lineage>
</organism>
<feature type="region of interest" description="Disordered" evidence="1">
    <location>
        <begin position="585"/>
        <end position="608"/>
    </location>
</feature>
<feature type="region of interest" description="Disordered" evidence="1">
    <location>
        <begin position="869"/>
        <end position="889"/>
    </location>
</feature>
<sequence length="1761" mass="191743">MRVWAKVPFEVPAWVWLNTRHVPFLSRWGEIGGEVVIPKRLFIHTHTLSILPSPSISSSLSRIPAPRPHSIHLSLPDNVGGRPSCPHPAAPSLPPPPSTLHLALIGKSSTARSPGRGSNSTSCSTNQVCDGSRCASVGSAAGVDPPLTGVALRSCPSRLFLVPARSAKAARRADRRPKHLQRGVMQPPQCHSAASPCLASSARVPLTPQYHAPPPRQQPSVQSSVELVQSAYAVLYNVHARATQLVDEAEAYLTGAYGATLTATPRARAQPSKDTASTHHSAASAAAESLLQRCLEMQALLQPEGGNAAASPSPANHLASALSLLAECLPSDWKALLVVQPEEGRAGGVGVAAASAQEAPATAPTQEEAASAADGNGVSGEGTSVSSTKRGASKPAVATFAVCPSDLVQLGLLLRRQWTLQRDLDLLVVALRDICAVFAAGRAAASSVDNLRVSALEDVPPPLMTVAVILAMLQLPRTSAMLEVHEERMRAERLPVGGGADATPPYPYPCVATVLPVWLWRASYATTWRCGESPSVPSASRTTAAPVKAVVSALASALQITKQLFKWEAHVARYVSIVLEAPPSGSLQQQQQQDNAPSGVGSRSAAGAAPPLHVSDKDFLFDVQADMSLERGACNEVQLLWLTAAAAVVAAAAEADVSCGGALDMSSGALASSRVRKRCDKVEQTLRAIWSTSAVARALLPGVLLLLGCSAARRRSGPEKPTSEAQSRGMHYWMEAYSLGRQVLGSAHPVVAAAAALLPNSAVSASGERQAPTSAPASRTAAHLRALTAAPSNARNSVTARISGEDPPLLLHPLPPPPPQQQQLMPAGTLTRLPPLPPLTLSGPEPSRLAPAPSSSALLCSLRSVPTSTAMVRSSRSGPPLPLGRTPTLPLTVSSTAAAADGVANLFRRPSPQSSLAASRLPCSRSLRHCYRLQRPADAFTLRSDVKDAVLLADDKERAKKKDAARRRRERKNQPQSPTAALLLSAISPKSAGAAGVLASGDDADGSTRRQTRRDRNFLPAPGAPASKLGAAVSPTLPQPKVELESQQQQQDQDQDQDQEGLQEPQQSERSEGAPVDLGATLKGVQTVKPEAEQRQDSGDGDGSAADAEAGGAPAPPTTNAAVTADQHRGSICTGRLSGSNHMQLRGDGSAPRTHVVDAAGAVEENVEEEEEEEEEETLPERNARFQREIIKYYAELNERRARAALTLQRAWRSSKARQILYAYRQALYQYVYTIQKAAALAIDGLLSCAVEQRRRQAALHARAVSDARRRDQEQREVSAAQRLTRTVRQWLQRQRERRRLRKELGIAHDARLRLYAITAVKVQQWWRRVVVEKAYWRRRTAEVEEQRRLQAEVERQAHAAVTIQKRVRGIQARRCVAQLRETRKAEELTLRRRRDAAATALTIVLQEYVLRQGRLHREALAREESRAEAAQCIAVGWRCCVERRRLELAVERARQLRTSSTCIQRVWRRYAAGRQRRYLRQLRRTLQEERLSREAHTYEVIRLLQCFGRSAQAQLLVRRLKARQGRTFMENLFLIQAAGRGALTRAEMGRMHVAEQARQRAEAAALETWRWRAICLLQALLRAHASAALVQQQRRTMLAEKLVVRTTAAHEMRADAAATVLQRAVRRHRMQRRTAAAEAEAAAALAFLSAMARRLQQAWRAFAARRERRYRAAAVAQCARKRLEREEVWQLVWQDQFTELDMLCMLERQYIEEQQHVKRVRLYKYLCDPNGATNDDCGTQTPGAFNADADLLKWATLYDE</sequence>
<reference evidence="2 3" key="1">
    <citation type="journal article" date="2005" name="Science">
        <title>The genome of the kinetoplastid parasite, Leishmania major.</title>
        <authorList>
            <person name="Ivens A.C."/>
            <person name="Peacock C.S."/>
            <person name="Worthey E.A."/>
            <person name="Murphy L."/>
            <person name="Aggarwal G."/>
            <person name="Berriman M."/>
            <person name="Sisk E."/>
            <person name="Rajandream M.A."/>
            <person name="Adlem E."/>
            <person name="Aert R."/>
            <person name="Anupama A."/>
            <person name="Apostolou Z."/>
            <person name="Attipoe P."/>
            <person name="Bason N."/>
            <person name="Bauser C."/>
            <person name="Beck A."/>
            <person name="Beverley S.M."/>
            <person name="Bianchettin G."/>
            <person name="Borzym K."/>
            <person name="Bothe G."/>
            <person name="Bruschi C.V."/>
            <person name="Collins M."/>
            <person name="Cadag E."/>
            <person name="Ciarloni L."/>
            <person name="Clayton C."/>
            <person name="Coulson R.M."/>
            <person name="Cronin A."/>
            <person name="Cruz A.K."/>
            <person name="Davies R.M."/>
            <person name="De Gaudenzi J."/>
            <person name="Dobson D.E."/>
            <person name="Duesterhoeft A."/>
            <person name="Fazelina G."/>
            <person name="Fosker N."/>
            <person name="Frasch A.C."/>
            <person name="Fraser A."/>
            <person name="Fuchs M."/>
            <person name="Gabel C."/>
            <person name="Goble A."/>
            <person name="Goffeau A."/>
            <person name="Harris D."/>
            <person name="Hertz-Fowler C."/>
            <person name="Hilbert H."/>
            <person name="Horn D."/>
            <person name="Huang Y."/>
            <person name="Klages S."/>
            <person name="Knights A."/>
            <person name="Kube M."/>
            <person name="Larke N."/>
            <person name="Litvin L."/>
            <person name="Lord A."/>
            <person name="Louie T."/>
            <person name="Marra M."/>
            <person name="Masuy D."/>
            <person name="Matthews K."/>
            <person name="Michaeli S."/>
            <person name="Mottram J.C."/>
            <person name="Muller-Auer S."/>
            <person name="Munden H."/>
            <person name="Nelson S."/>
            <person name="Norbertczak H."/>
            <person name="Oliver K."/>
            <person name="O'neil S."/>
            <person name="Pentony M."/>
            <person name="Pohl T.M."/>
            <person name="Price C."/>
            <person name="Purnelle B."/>
            <person name="Quail M.A."/>
            <person name="Rabbinowitsch E."/>
            <person name="Reinhardt R."/>
            <person name="Rieger M."/>
            <person name="Rinta J."/>
            <person name="Robben J."/>
            <person name="Robertson L."/>
            <person name="Ruiz J.C."/>
            <person name="Rutter S."/>
            <person name="Saunders D."/>
            <person name="Schafer M."/>
            <person name="Schein J."/>
            <person name="Schwartz D.C."/>
            <person name="Seeger K."/>
            <person name="Seyler A."/>
            <person name="Sharp S."/>
            <person name="Shin H."/>
            <person name="Sivam D."/>
            <person name="Squares R."/>
            <person name="Squares S."/>
            <person name="Tosato V."/>
            <person name="Vogt C."/>
            <person name="Volckaert G."/>
            <person name="Wambutt R."/>
            <person name="Warren T."/>
            <person name="Wedler H."/>
            <person name="Woodward J."/>
            <person name="Zhou S."/>
            <person name="Zimmermann W."/>
            <person name="Smith D.F."/>
            <person name="Blackwell J.M."/>
            <person name="Stuart K.D."/>
            <person name="Barrell B."/>
            <person name="Myler P.J."/>
        </authorList>
    </citation>
    <scope>NUCLEOTIDE SEQUENCE [LARGE SCALE GENOMIC DNA]</scope>
    <source>
        <strain evidence="3">MHOM/IL/81/Friedlin</strain>
    </source>
</reference>
<dbReference type="VEuPathDB" id="TriTrypDB:LMJFC_100016700"/>
<dbReference type="PROSITE" id="PS50096">
    <property type="entry name" value="IQ"/>
    <property type="match status" value="2"/>
</dbReference>
<feature type="region of interest" description="Disordered" evidence="1">
    <location>
        <begin position="958"/>
        <end position="981"/>
    </location>
</feature>
<dbReference type="InParanoid" id="Q4QHC4"/>
<keyword evidence="3" id="KW-1185">Reference proteome</keyword>
<feature type="compositionally biased region" description="Low complexity" evidence="1">
    <location>
        <begin position="588"/>
        <end position="608"/>
    </location>
</feature>
<feature type="region of interest" description="Disordered" evidence="1">
    <location>
        <begin position="788"/>
        <end position="855"/>
    </location>
</feature>
<name>Q4QHC4_LEIMA</name>
<feature type="compositionally biased region" description="Polar residues" evidence="1">
    <location>
        <begin position="791"/>
        <end position="800"/>
    </location>
</feature>
<dbReference type="VEuPathDB" id="TriTrypDB:LMJLV39_100015200"/>
<dbReference type="RefSeq" id="XP_001681424.1">
    <property type="nucleotide sequence ID" value="XM_001681372.1"/>
</dbReference>
<dbReference type="Proteomes" id="UP000000542">
    <property type="component" value="Chromosome 10"/>
</dbReference>
<feature type="region of interest" description="Disordered" evidence="1">
    <location>
        <begin position="170"/>
        <end position="194"/>
    </location>
</feature>
<dbReference type="SMR" id="Q4QHC4"/>
<dbReference type="SMART" id="SM00015">
    <property type="entry name" value="IQ"/>
    <property type="match status" value="4"/>
</dbReference>
<evidence type="ECO:0000313" key="2">
    <source>
        <dbReference type="EMBL" id="CAJ02856.1"/>
    </source>
</evidence>
<feature type="compositionally biased region" description="Low complexity" evidence="1">
    <location>
        <begin position="357"/>
        <end position="388"/>
    </location>
</feature>
<feature type="compositionally biased region" description="Pro residues" evidence="1">
    <location>
        <begin position="85"/>
        <end position="98"/>
    </location>
</feature>